<evidence type="ECO:0000313" key="4">
    <source>
        <dbReference type="Proteomes" id="UP000065511"/>
    </source>
</evidence>
<dbReference type="Proteomes" id="UP000065511">
    <property type="component" value="Chromosome"/>
</dbReference>
<accession>A0A0S3K6G5</accession>
<dbReference type="EMBL" id="JXLC01000004">
    <property type="protein sequence ID" value="OJG92868.1"/>
    <property type="molecule type" value="Genomic_DNA"/>
</dbReference>
<dbReference type="InterPro" id="IPR046740">
    <property type="entry name" value="DUF6790"/>
</dbReference>
<dbReference type="Pfam" id="PF20589">
    <property type="entry name" value="DUF6790"/>
    <property type="match status" value="1"/>
</dbReference>
<evidence type="ECO:0000313" key="3">
    <source>
        <dbReference type="EMBL" id="OJG92868.1"/>
    </source>
</evidence>
<organism evidence="3 5">
    <name type="scientific">Enterococcus silesiacus</name>
    <dbReference type="NCBI Taxonomy" id="332949"/>
    <lineage>
        <taxon>Bacteria</taxon>
        <taxon>Bacillati</taxon>
        <taxon>Bacillota</taxon>
        <taxon>Bacilli</taxon>
        <taxon>Lactobacillales</taxon>
        <taxon>Enterococcaceae</taxon>
        <taxon>Enterococcus</taxon>
    </lineage>
</organism>
<feature type="transmembrane region" description="Helical" evidence="1">
    <location>
        <begin position="143"/>
        <end position="162"/>
    </location>
</feature>
<reference evidence="3 5" key="1">
    <citation type="submission" date="2014-12" db="EMBL/GenBank/DDBJ databases">
        <title>Draft genome sequences of 29 type strains of Enterococci.</title>
        <authorList>
            <person name="Zhong Z."/>
            <person name="Sun Z."/>
            <person name="Liu W."/>
            <person name="Zhang W."/>
            <person name="Zhang H."/>
        </authorList>
    </citation>
    <scope>NUCLEOTIDE SEQUENCE [LARGE SCALE GENOMIC DNA]</scope>
    <source>
        <strain evidence="3 5">DSM 22801</strain>
    </source>
</reference>
<keyword evidence="4" id="KW-1185">Reference proteome</keyword>
<dbReference type="Proteomes" id="UP000183039">
    <property type="component" value="Unassembled WGS sequence"/>
</dbReference>
<evidence type="ECO:0000313" key="5">
    <source>
        <dbReference type="Proteomes" id="UP000183039"/>
    </source>
</evidence>
<dbReference type="KEGG" id="ess:ATZ33_00055"/>
<keyword evidence="1" id="KW-0472">Membrane</keyword>
<dbReference type="EMBL" id="CP013614">
    <property type="protein sequence ID" value="ALR99831.1"/>
    <property type="molecule type" value="Genomic_DNA"/>
</dbReference>
<reference evidence="2 4" key="2">
    <citation type="submission" date="2015-12" db="EMBL/GenBank/DDBJ databases">
        <authorList>
            <person name="Lauer A."/>
            <person name="Humrighouse B."/>
            <person name="Loparev V."/>
            <person name="Shewmaker P.L."/>
            <person name="Whitney A.M."/>
            <person name="McLaughlin R.W."/>
        </authorList>
    </citation>
    <scope>NUCLEOTIDE SEQUENCE [LARGE SCALE GENOMIC DNA]</scope>
    <source>
        <strain evidence="2 4">LMG 23085</strain>
    </source>
</reference>
<dbReference type="AlphaFoldDB" id="A0A0S3K6G5"/>
<feature type="transmembrane region" description="Helical" evidence="1">
    <location>
        <begin position="37"/>
        <end position="57"/>
    </location>
</feature>
<evidence type="ECO:0000313" key="2">
    <source>
        <dbReference type="EMBL" id="ALR99831.1"/>
    </source>
</evidence>
<protein>
    <submittedName>
        <fullName evidence="3">Uncharacterized protein</fullName>
    </submittedName>
</protein>
<dbReference type="RefSeq" id="WP_071876852.1">
    <property type="nucleotide sequence ID" value="NZ_JXLC01000004.1"/>
</dbReference>
<gene>
    <name evidence="2" type="ORF">ATZ33_00055</name>
    <name evidence="3" type="ORF">RV15_GL002813</name>
</gene>
<keyword evidence="1" id="KW-1133">Transmembrane helix</keyword>
<feature type="transmembrane region" description="Helical" evidence="1">
    <location>
        <begin position="100"/>
        <end position="122"/>
    </location>
</feature>
<sequence length="163" mass="17963">MFFLVLWVLGLLTAGGQLFMGGITNFSLSEICNVLLLHQFVVTFGFVGVIGLVVNIIRADQTAEMLGWPGGLFQIKYGFSQIGLGIMGVMAIWFKGNFWVGTLVTMYIYGISGLWSHCVVYKEKKEETGKSDIDSIANIIMDVAYQTFITVLSILAGGIWVFN</sequence>
<keyword evidence="1" id="KW-0812">Transmembrane</keyword>
<proteinExistence type="predicted"/>
<dbReference type="OrthoDB" id="2602584at2"/>
<name>A0A0S3K6G5_9ENTE</name>
<evidence type="ECO:0000256" key="1">
    <source>
        <dbReference type="SAM" id="Phobius"/>
    </source>
</evidence>
<feature type="transmembrane region" description="Helical" evidence="1">
    <location>
        <begin position="77"/>
        <end position="94"/>
    </location>
</feature>